<organism evidence="2">
    <name type="scientific">Oryza nivara</name>
    <name type="common">Indian wild rice</name>
    <name type="synonym">Oryza sativa f. spontanea</name>
    <dbReference type="NCBI Taxonomy" id="4536"/>
    <lineage>
        <taxon>Eukaryota</taxon>
        <taxon>Viridiplantae</taxon>
        <taxon>Streptophyta</taxon>
        <taxon>Embryophyta</taxon>
        <taxon>Tracheophyta</taxon>
        <taxon>Spermatophyta</taxon>
        <taxon>Magnoliopsida</taxon>
        <taxon>Liliopsida</taxon>
        <taxon>Poales</taxon>
        <taxon>Poaceae</taxon>
        <taxon>BOP clade</taxon>
        <taxon>Oryzoideae</taxon>
        <taxon>Oryzeae</taxon>
        <taxon>Oryzinae</taxon>
        <taxon>Oryza</taxon>
    </lineage>
</organism>
<dbReference type="Gramene" id="ONIVA07G05190.5">
    <property type="protein sequence ID" value="ONIVA07G05190.5"/>
    <property type="gene ID" value="ONIVA07G05190"/>
</dbReference>
<dbReference type="EnsemblPlants" id="ONIVA07G05190.5">
    <property type="protein sequence ID" value="ONIVA07G05190.5"/>
    <property type="gene ID" value="ONIVA07G05190"/>
</dbReference>
<dbReference type="HOGENOM" id="CLU_1491338_0_0_1"/>
<feature type="region of interest" description="Disordered" evidence="1">
    <location>
        <begin position="80"/>
        <end position="102"/>
    </location>
</feature>
<accession>A0A0E0HXV9</accession>
<dbReference type="AlphaFoldDB" id="A0A0E0HXV9"/>
<name>A0A0E0HXV9_ORYNI</name>
<evidence type="ECO:0000313" key="3">
    <source>
        <dbReference type="Proteomes" id="UP000006591"/>
    </source>
</evidence>
<reference evidence="2" key="2">
    <citation type="submission" date="2018-04" db="EMBL/GenBank/DDBJ databases">
        <title>OnivRS2 (Oryza nivara Reference Sequence Version 2).</title>
        <authorList>
            <person name="Zhang J."/>
            <person name="Kudrna D."/>
            <person name="Lee S."/>
            <person name="Talag J."/>
            <person name="Rajasekar S."/>
            <person name="Welchert J."/>
            <person name="Hsing Y.-I."/>
            <person name="Wing R.A."/>
        </authorList>
    </citation>
    <scope>NUCLEOTIDE SEQUENCE [LARGE SCALE GENOMIC DNA]</scope>
    <source>
        <strain evidence="2">SL10</strain>
    </source>
</reference>
<proteinExistence type="predicted"/>
<dbReference type="Proteomes" id="UP000006591">
    <property type="component" value="Chromosome 7"/>
</dbReference>
<evidence type="ECO:0000313" key="2">
    <source>
        <dbReference type="EnsemblPlants" id="ONIVA07G05190.5"/>
    </source>
</evidence>
<sequence>MYPSNPPILLAKSLGLIPTVHPRARIHHRTIPRPNFTPPPPHAKTSLLAPPPRTDFASPPRSLLLLPACSAAASSPSPELLPARTAAASSPEPLPTPTSSAAAAKSGFFPTVAARSDLGPIRRLRGRPLPSLPPEYIHVSLLAVVHRLRQCNGLYLPSTTVFWTKKQKYQQVRQLSEPQGDITPTHSLGLFLFSKNWNYTKQ</sequence>
<feature type="region of interest" description="Disordered" evidence="1">
    <location>
        <begin position="30"/>
        <end position="49"/>
    </location>
</feature>
<keyword evidence="3" id="KW-1185">Reference proteome</keyword>
<evidence type="ECO:0000256" key="1">
    <source>
        <dbReference type="SAM" id="MobiDB-lite"/>
    </source>
</evidence>
<reference evidence="2" key="1">
    <citation type="submission" date="2015-04" db="UniProtKB">
        <authorList>
            <consortium name="EnsemblPlants"/>
        </authorList>
    </citation>
    <scope>IDENTIFICATION</scope>
    <source>
        <strain evidence="2">SL10</strain>
    </source>
</reference>
<protein>
    <submittedName>
        <fullName evidence="2">Uncharacterized protein</fullName>
    </submittedName>
</protein>